<proteinExistence type="predicted"/>
<dbReference type="EMBL" id="KB113185">
    <property type="protein sequence ID" value="ELK23705.1"/>
    <property type="molecule type" value="Genomic_DNA"/>
</dbReference>
<evidence type="ECO:0000256" key="1">
    <source>
        <dbReference type="SAM" id="MobiDB-lite"/>
    </source>
</evidence>
<feature type="compositionally biased region" description="Polar residues" evidence="1">
    <location>
        <begin position="28"/>
        <end position="42"/>
    </location>
</feature>
<protein>
    <submittedName>
        <fullName evidence="2">Uncharacterized protein</fullName>
    </submittedName>
</protein>
<feature type="region of interest" description="Disordered" evidence="1">
    <location>
        <begin position="1"/>
        <end position="81"/>
    </location>
</feature>
<dbReference type="Proteomes" id="UP000010556">
    <property type="component" value="Unassembled WGS sequence"/>
</dbReference>
<sequence>MAIYKEMAPQTCRADKATLSFPKWDTGPATTLEQQPTKSQPTLPRLHGAKCSPQPSPSQRRNGGYGQRGGREKESERNINDERESLIGCFLQVPYWEWSQQHRHVPLTGIKSGTLPTEPSRLGLFL</sequence>
<evidence type="ECO:0000313" key="2">
    <source>
        <dbReference type="EMBL" id="ELK23705.1"/>
    </source>
</evidence>
<accession>L5LCE9</accession>
<organism evidence="2 3">
    <name type="scientific">Myotis davidii</name>
    <name type="common">David's myotis</name>
    <dbReference type="NCBI Taxonomy" id="225400"/>
    <lineage>
        <taxon>Eukaryota</taxon>
        <taxon>Metazoa</taxon>
        <taxon>Chordata</taxon>
        <taxon>Craniata</taxon>
        <taxon>Vertebrata</taxon>
        <taxon>Euteleostomi</taxon>
        <taxon>Mammalia</taxon>
        <taxon>Eutheria</taxon>
        <taxon>Laurasiatheria</taxon>
        <taxon>Chiroptera</taxon>
        <taxon>Yangochiroptera</taxon>
        <taxon>Vespertilionidae</taxon>
        <taxon>Myotis</taxon>
    </lineage>
</organism>
<evidence type="ECO:0000313" key="3">
    <source>
        <dbReference type="Proteomes" id="UP000010556"/>
    </source>
</evidence>
<reference evidence="3" key="1">
    <citation type="journal article" date="2013" name="Science">
        <title>Comparative analysis of bat genomes provides insight into the evolution of flight and immunity.</title>
        <authorList>
            <person name="Zhang G."/>
            <person name="Cowled C."/>
            <person name="Shi Z."/>
            <person name="Huang Z."/>
            <person name="Bishop-Lilly K.A."/>
            <person name="Fang X."/>
            <person name="Wynne J.W."/>
            <person name="Xiong Z."/>
            <person name="Baker M.L."/>
            <person name="Zhao W."/>
            <person name="Tachedjian M."/>
            <person name="Zhu Y."/>
            <person name="Zhou P."/>
            <person name="Jiang X."/>
            <person name="Ng J."/>
            <person name="Yang L."/>
            <person name="Wu L."/>
            <person name="Xiao J."/>
            <person name="Feng Y."/>
            <person name="Chen Y."/>
            <person name="Sun X."/>
            <person name="Zhang Y."/>
            <person name="Marsh G.A."/>
            <person name="Crameri G."/>
            <person name="Broder C.C."/>
            <person name="Frey K.G."/>
            <person name="Wang L.F."/>
            <person name="Wang J."/>
        </authorList>
    </citation>
    <scope>NUCLEOTIDE SEQUENCE [LARGE SCALE GENOMIC DNA]</scope>
</reference>
<name>L5LCE9_MYODS</name>
<dbReference type="AlphaFoldDB" id="L5LCE9"/>
<feature type="compositionally biased region" description="Basic and acidic residues" evidence="1">
    <location>
        <begin position="69"/>
        <end position="81"/>
    </location>
</feature>
<keyword evidence="3" id="KW-1185">Reference proteome</keyword>
<gene>
    <name evidence="2" type="ORF">MDA_GLEAN10012451</name>
</gene>